<gene>
    <name evidence="2" type="ORF">SSV_2014</name>
</gene>
<dbReference type="EMBL" id="CDMW01000001">
    <property type="protein sequence ID" value="CEL91288.1"/>
    <property type="molecule type" value="Genomic_DNA"/>
</dbReference>
<keyword evidence="1" id="KW-0175">Coiled coil</keyword>
<evidence type="ECO:0000313" key="2">
    <source>
        <dbReference type="EMBL" id="CEL91288.1"/>
    </source>
</evidence>
<dbReference type="Proteomes" id="UP000183504">
    <property type="component" value="Unassembled WGS sequence"/>
</dbReference>
<dbReference type="AlphaFoldDB" id="A0A0B7GST3"/>
<name>A0A0B7GST3_STRSA</name>
<accession>A0A0B7GST3</accession>
<organism evidence="2 3">
    <name type="scientific">Streptococcus sanguinis</name>
    <dbReference type="NCBI Taxonomy" id="1305"/>
    <lineage>
        <taxon>Bacteria</taxon>
        <taxon>Bacillati</taxon>
        <taxon>Bacillota</taxon>
        <taxon>Bacilli</taxon>
        <taxon>Lactobacillales</taxon>
        <taxon>Streptococcaceae</taxon>
        <taxon>Streptococcus</taxon>
    </lineage>
</organism>
<proteinExistence type="predicted"/>
<evidence type="ECO:0000313" key="3">
    <source>
        <dbReference type="Proteomes" id="UP000183504"/>
    </source>
</evidence>
<dbReference type="RefSeq" id="WP_072074692.1">
    <property type="nucleotide sequence ID" value="NZ_CDMW01000001.1"/>
</dbReference>
<protein>
    <submittedName>
        <fullName evidence="2">Uncharacterized protein</fullName>
    </submittedName>
</protein>
<sequence length="181" mass="20874">MTETLNQIKAELTAIVTNKNQECDRLRQQIASLSKDIKEKEAEKKEAESKTDYKILSEKVGELWNLEQTQKLLNDKLKKLESTQGITSEECKEYQDRIHAAAREESEKLIEKAKPLYNSLRELSAKSGEIYNQFDELTRLLTYDVMNTPSIPSLPLDSYRGRSIAGIKDVLDFVQFEELKK</sequence>
<evidence type="ECO:0000256" key="1">
    <source>
        <dbReference type="SAM" id="Coils"/>
    </source>
</evidence>
<reference evidence="2 3" key="1">
    <citation type="submission" date="2015-01" db="EMBL/GenBank/DDBJ databases">
        <authorList>
            <person name="Pelicic Vladimir"/>
        </authorList>
    </citation>
    <scope>NUCLEOTIDE SEQUENCE [LARGE SCALE GENOMIC DNA]</scope>
    <source>
        <strain evidence="2 3">2908</strain>
    </source>
</reference>
<feature type="coiled-coil region" evidence="1">
    <location>
        <begin position="9"/>
        <end position="83"/>
    </location>
</feature>